<dbReference type="Pfam" id="PF00382">
    <property type="entry name" value="TFIIB"/>
    <property type="match status" value="2"/>
</dbReference>
<dbReference type="GO" id="GO:0070897">
    <property type="term" value="P:transcription preinitiation complex assembly"/>
    <property type="evidence" value="ECO:0007669"/>
    <property type="project" value="InterPro"/>
</dbReference>
<proteinExistence type="inferred from homology"/>
<sequence length="808" mass="91543">MPQQPCRDCGSLNIDHDSSSGSSYCANCGIVFEESNIVADVGFTESSSGQAHVTGTLVAHDATGTSRESRDKTIQEGKRRVRQLAAALRISEAVAESGERIYTLAVQNNFIRGRKAVYIVSACLYAACRLQKDSHMLIDFSDFLQINVFALGTTYLRLVERLDLKLPEMDPSIYIQRFASLLEFGQETQRVASDATRLCRRFDEDFISHGRRPAGICGAALLLAARMNNFRRSVEEIVQVVKIADVTVQKRLDEFSRSTAGDLTIEDFRDDQHWHNNRANEEALPPTFYKARRKEKIEEEAAAKPESELAQKLQRAKERKRNLEASTRPKRKRNDPIHKQFEDYYETICGVSGVLEDFTPQKISKGIEKAREDRARYKQQKSRQDDDDYSGSEIFELESEDGDDGNTYSRTSIRKSDRLLRNSEEPSYVYPGEDEVNDEQAYEQGISNQPAKLRDISINHVVTTPINNDPETPSRDEEEEEERGERGEQEEEEEGEGEERKDVELEEELDIDHNEKDDEDNEEEVLDTKEDENGAEVINDGNIDMEKAPNTPNQLDDGTKVVEEAGSPSAAPLSEQQPGEDDPNEKDESEKYDDKEGEEVVEEPGDPDVKSSAPNEDDEGITQEITQALGDPNIRSLANTLDNVDERRRIELERRNANVDELQGLDESELDDMILGEDEVRVKERIWMEFNKDYLEKIALHQATGQDQQKKPRRKKRKAKDQSAKPENAAEAASQVLKQRKISKKINYNALDGLFKKDTGTPEINSLAPGEVDDKDDDKEDAKEDEEEEGEDQTALEYGAEFSDNDMD</sequence>
<evidence type="ECO:0000256" key="12">
    <source>
        <dbReference type="SAM" id="MobiDB-lite"/>
    </source>
</evidence>
<feature type="compositionally biased region" description="Acidic residues" evidence="12">
    <location>
        <begin position="476"/>
        <end position="497"/>
    </location>
</feature>
<keyword evidence="8" id="KW-0804">Transcription</keyword>
<keyword evidence="7" id="KW-0010">Activator</keyword>
<comment type="subcellular location">
    <subcellularLocation>
        <location evidence="1">Nucleus</location>
    </subcellularLocation>
</comment>
<evidence type="ECO:0000256" key="1">
    <source>
        <dbReference type="ARBA" id="ARBA00004123"/>
    </source>
</evidence>
<feature type="domain" description="TFIIB-type" evidence="13">
    <location>
        <begin position="1"/>
        <end position="33"/>
    </location>
</feature>
<reference evidence="14 15" key="1">
    <citation type="submission" date="2019-03" db="EMBL/GenBank/DDBJ databases">
        <title>Sequencing 25 genomes of Wallemia mellicola.</title>
        <authorList>
            <person name="Gostincar C."/>
        </authorList>
    </citation>
    <scope>NUCLEOTIDE SEQUENCE [LARGE SCALE GENOMIC DNA]</scope>
    <source>
        <strain evidence="14 15">EXF-6152</strain>
    </source>
</reference>
<dbReference type="GO" id="GO:0006384">
    <property type="term" value="P:transcription initiation at RNA polymerase III promoter"/>
    <property type="evidence" value="ECO:0007669"/>
    <property type="project" value="UniProtKB-ARBA"/>
</dbReference>
<dbReference type="EMBL" id="SPRC01000009">
    <property type="protein sequence ID" value="TIB81193.1"/>
    <property type="molecule type" value="Genomic_DNA"/>
</dbReference>
<evidence type="ECO:0000256" key="7">
    <source>
        <dbReference type="ARBA" id="ARBA00023159"/>
    </source>
</evidence>
<feature type="compositionally biased region" description="Acidic residues" evidence="12">
    <location>
        <begin position="385"/>
        <end position="404"/>
    </location>
</feature>
<evidence type="ECO:0000256" key="10">
    <source>
        <dbReference type="ARBA" id="ARBA00031009"/>
    </source>
</evidence>
<dbReference type="InterPro" id="IPR013150">
    <property type="entry name" value="TFIIB_cyclin"/>
</dbReference>
<evidence type="ECO:0000256" key="8">
    <source>
        <dbReference type="ARBA" id="ARBA00023163"/>
    </source>
</evidence>
<feature type="compositionally biased region" description="Basic and acidic residues" evidence="12">
    <location>
        <begin position="299"/>
        <end position="309"/>
    </location>
</feature>
<dbReference type="Gene3D" id="2.20.25.10">
    <property type="match status" value="1"/>
</dbReference>
<dbReference type="GO" id="GO:0005634">
    <property type="term" value="C:nucleus"/>
    <property type="evidence" value="ECO:0007669"/>
    <property type="project" value="UniProtKB-SubCell"/>
</dbReference>
<evidence type="ECO:0000256" key="2">
    <source>
        <dbReference type="ARBA" id="ARBA00010857"/>
    </source>
</evidence>
<evidence type="ECO:0000256" key="9">
    <source>
        <dbReference type="ARBA" id="ARBA00023242"/>
    </source>
</evidence>
<protein>
    <recommendedName>
        <fullName evidence="10">B-related factor 1</fullName>
    </recommendedName>
</protein>
<comment type="caution">
    <text evidence="14">The sequence shown here is derived from an EMBL/GenBank/DDBJ whole genome shotgun (WGS) entry which is preliminary data.</text>
</comment>
<feature type="region of interest" description="Disordered" evidence="12">
    <location>
        <begin position="299"/>
        <end position="338"/>
    </location>
</feature>
<feature type="region of interest" description="Disordered" evidence="12">
    <location>
        <begin position="370"/>
        <end position="644"/>
    </location>
</feature>
<comment type="similarity">
    <text evidence="2">Belongs to the TFIIB family.</text>
</comment>
<evidence type="ECO:0000256" key="11">
    <source>
        <dbReference type="PROSITE-ProRule" id="PRU00469"/>
    </source>
</evidence>
<dbReference type="GO" id="GO:0000126">
    <property type="term" value="C:transcription factor TFIIIB complex"/>
    <property type="evidence" value="ECO:0007669"/>
    <property type="project" value="UniProtKB-ARBA"/>
</dbReference>
<dbReference type="GO" id="GO:0097550">
    <property type="term" value="C:transcription preinitiation complex"/>
    <property type="evidence" value="ECO:0007669"/>
    <property type="project" value="TreeGrafter"/>
</dbReference>
<feature type="compositionally biased region" description="Polar residues" evidence="12">
    <location>
        <begin position="460"/>
        <end position="471"/>
    </location>
</feature>
<dbReference type="Pfam" id="PF07741">
    <property type="entry name" value="BRF1"/>
    <property type="match status" value="1"/>
</dbReference>
<name>A0A4T0MDJ8_9BASI</name>
<feature type="compositionally biased region" description="Basic and acidic residues" evidence="12">
    <location>
        <begin position="414"/>
        <end position="424"/>
    </location>
</feature>
<feature type="compositionally biased region" description="Acidic residues" evidence="12">
    <location>
        <begin position="595"/>
        <end position="606"/>
    </location>
</feature>
<accession>A0A4T0MDJ8</accession>
<dbReference type="InterPro" id="IPR013763">
    <property type="entry name" value="Cyclin-like_dom"/>
</dbReference>
<evidence type="ECO:0000259" key="13">
    <source>
        <dbReference type="PROSITE" id="PS51134"/>
    </source>
</evidence>
<dbReference type="PANTHER" id="PTHR11618:SF4">
    <property type="entry name" value="TRANSCRIPTION FACTOR IIIB 90 KDA SUBUNIT"/>
    <property type="match status" value="1"/>
</dbReference>
<keyword evidence="4 11" id="KW-0863">Zinc-finger</keyword>
<keyword evidence="5" id="KW-0862">Zinc</keyword>
<evidence type="ECO:0000313" key="14">
    <source>
        <dbReference type="EMBL" id="TIB81193.1"/>
    </source>
</evidence>
<dbReference type="SUPFAM" id="SSF57783">
    <property type="entry name" value="Zinc beta-ribbon"/>
    <property type="match status" value="1"/>
</dbReference>
<dbReference type="InterPro" id="IPR011665">
    <property type="entry name" value="BRF1_TBP-bd_dom"/>
</dbReference>
<gene>
    <name evidence="14" type="ORF">E3Q22_01313</name>
</gene>
<feature type="compositionally biased region" description="Acidic residues" evidence="12">
    <location>
        <begin position="771"/>
        <end position="794"/>
    </location>
</feature>
<dbReference type="SMART" id="SM00385">
    <property type="entry name" value="CYCLIN"/>
    <property type="match status" value="2"/>
</dbReference>
<dbReference type="CDD" id="cd20554">
    <property type="entry name" value="CYCLIN_TFIIIB90_rpt2"/>
    <property type="match status" value="1"/>
</dbReference>
<dbReference type="GO" id="GO:0000995">
    <property type="term" value="F:RNA polymerase III general transcription initiation factor activity"/>
    <property type="evidence" value="ECO:0007669"/>
    <property type="project" value="TreeGrafter"/>
</dbReference>
<keyword evidence="6" id="KW-0805">Transcription regulation</keyword>
<feature type="compositionally biased region" description="Acidic residues" evidence="12">
    <location>
        <begin position="432"/>
        <end position="441"/>
    </location>
</feature>
<evidence type="ECO:0000256" key="3">
    <source>
        <dbReference type="ARBA" id="ARBA00022723"/>
    </source>
</evidence>
<dbReference type="InterPro" id="IPR036915">
    <property type="entry name" value="Cyclin-like_sf"/>
</dbReference>
<dbReference type="CDD" id="cd20553">
    <property type="entry name" value="CYCLIN_TFIIIB90_rpt1"/>
    <property type="match status" value="1"/>
</dbReference>
<dbReference type="GO" id="GO:0001006">
    <property type="term" value="F:RNA polymerase III type 3 promoter sequence-specific DNA binding"/>
    <property type="evidence" value="ECO:0007669"/>
    <property type="project" value="TreeGrafter"/>
</dbReference>
<dbReference type="Proteomes" id="UP000310685">
    <property type="component" value="Unassembled WGS sequence"/>
</dbReference>
<evidence type="ECO:0000256" key="6">
    <source>
        <dbReference type="ARBA" id="ARBA00023015"/>
    </source>
</evidence>
<dbReference type="FunFam" id="1.10.472.10:FF:000007">
    <property type="entry name" value="Transcription factor IIIB 90 kDa subunit"/>
    <property type="match status" value="1"/>
</dbReference>
<dbReference type="Gene3D" id="1.20.5.650">
    <property type="entry name" value="Single helix bin"/>
    <property type="match status" value="1"/>
</dbReference>
<dbReference type="GO" id="GO:0017025">
    <property type="term" value="F:TBP-class protein binding"/>
    <property type="evidence" value="ECO:0007669"/>
    <property type="project" value="InterPro"/>
</dbReference>
<evidence type="ECO:0000256" key="5">
    <source>
        <dbReference type="ARBA" id="ARBA00022833"/>
    </source>
</evidence>
<dbReference type="InterPro" id="IPR000812">
    <property type="entry name" value="TFIIB"/>
</dbReference>
<dbReference type="Gene3D" id="1.10.472.10">
    <property type="entry name" value="Cyclin-like"/>
    <property type="match status" value="2"/>
</dbReference>
<dbReference type="GO" id="GO:0008270">
    <property type="term" value="F:zinc ion binding"/>
    <property type="evidence" value="ECO:0007669"/>
    <property type="project" value="UniProtKB-KW"/>
</dbReference>
<keyword evidence="3" id="KW-0479">Metal-binding</keyword>
<dbReference type="FunFam" id="1.10.472.10:FF:000002">
    <property type="entry name" value="Transcription factor IIIB 90 kDa subunit"/>
    <property type="match status" value="1"/>
</dbReference>
<evidence type="ECO:0000256" key="4">
    <source>
        <dbReference type="ARBA" id="ARBA00022771"/>
    </source>
</evidence>
<dbReference type="PANTHER" id="PTHR11618">
    <property type="entry name" value="TRANSCRIPTION INITIATION FACTOR IIB-RELATED"/>
    <property type="match status" value="1"/>
</dbReference>
<organism evidence="14 15">
    <name type="scientific">Wallemia mellicola</name>
    <dbReference type="NCBI Taxonomy" id="1708541"/>
    <lineage>
        <taxon>Eukaryota</taxon>
        <taxon>Fungi</taxon>
        <taxon>Dikarya</taxon>
        <taxon>Basidiomycota</taxon>
        <taxon>Wallemiomycotina</taxon>
        <taxon>Wallemiomycetes</taxon>
        <taxon>Wallemiales</taxon>
        <taxon>Wallemiaceae</taxon>
        <taxon>Wallemia</taxon>
    </lineage>
</organism>
<dbReference type="PRINTS" id="PR00685">
    <property type="entry name" value="TIFACTORIIB"/>
</dbReference>
<dbReference type="PROSITE" id="PS51134">
    <property type="entry name" value="ZF_TFIIB"/>
    <property type="match status" value="1"/>
</dbReference>
<feature type="region of interest" description="Disordered" evidence="12">
    <location>
        <begin position="701"/>
        <end position="738"/>
    </location>
</feature>
<feature type="region of interest" description="Disordered" evidence="12">
    <location>
        <begin position="752"/>
        <end position="808"/>
    </location>
</feature>
<keyword evidence="9" id="KW-0539">Nucleus</keyword>
<evidence type="ECO:0000313" key="15">
    <source>
        <dbReference type="Proteomes" id="UP000310685"/>
    </source>
</evidence>
<dbReference type="SUPFAM" id="SSF47954">
    <property type="entry name" value="Cyclin-like"/>
    <property type="match status" value="2"/>
</dbReference>
<dbReference type="AlphaFoldDB" id="A0A4T0MDJ8"/>
<dbReference type="InterPro" id="IPR013137">
    <property type="entry name" value="Znf_TFIIB"/>
</dbReference>